<dbReference type="EMBL" id="JACHBU010000006">
    <property type="protein sequence ID" value="MBB6509889.1"/>
    <property type="molecule type" value="Genomic_DNA"/>
</dbReference>
<comment type="caution">
    <text evidence="3">The sequence shown here is derived from an EMBL/GenBank/DDBJ whole genome shotgun (WGS) entry which is preliminary data.</text>
</comment>
<protein>
    <recommendedName>
        <fullName evidence="2">Adenylate cyclase MASE7 domain-containing protein</fullName>
    </recommendedName>
</protein>
<dbReference type="Pfam" id="PF20967">
    <property type="entry name" value="MASE7"/>
    <property type="match status" value="1"/>
</dbReference>
<feature type="transmembrane region" description="Helical" evidence="1">
    <location>
        <begin position="118"/>
        <end position="134"/>
    </location>
</feature>
<sequence length="178" mass="19898">MTQTRPPLDPLTQATVTIAWVIVFNKPFYPVYVWYLVGNGVAASCATLLAAPLFLAIPFIARQSPFMARLALPIVGTLDTLFETKLFGHGSGTALFFGACFMLSALSFFAQEKWWQRGMAAFVFAVFLFAQYLLGPPLRVWSDPDLAILLRLNMFSVACLMAFIAIRYAGLETRRERQ</sequence>
<feature type="transmembrane region" description="Helical" evidence="1">
    <location>
        <begin position="146"/>
        <end position="169"/>
    </location>
</feature>
<evidence type="ECO:0000259" key="2">
    <source>
        <dbReference type="Pfam" id="PF20967"/>
    </source>
</evidence>
<accession>A0A7X0JMQ4</accession>
<evidence type="ECO:0000313" key="4">
    <source>
        <dbReference type="Proteomes" id="UP000585437"/>
    </source>
</evidence>
<organism evidence="3 4">
    <name type="scientific">Rhizobium soli</name>
    <dbReference type="NCBI Taxonomy" id="424798"/>
    <lineage>
        <taxon>Bacteria</taxon>
        <taxon>Pseudomonadati</taxon>
        <taxon>Pseudomonadota</taxon>
        <taxon>Alphaproteobacteria</taxon>
        <taxon>Hyphomicrobiales</taxon>
        <taxon>Rhizobiaceae</taxon>
        <taxon>Rhizobium/Agrobacterium group</taxon>
        <taxon>Rhizobium</taxon>
    </lineage>
</organism>
<dbReference type="AlphaFoldDB" id="A0A7X0JMQ4"/>
<dbReference type="Proteomes" id="UP000585437">
    <property type="component" value="Unassembled WGS sequence"/>
</dbReference>
<evidence type="ECO:0000256" key="1">
    <source>
        <dbReference type="SAM" id="Phobius"/>
    </source>
</evidence>
<dbReference type="InterPro" id="IPR048432">
    <property type="entry name" value="MASE7"/>
</dbReference>
<gene>
    <name evidence="3" type="ORF">F4695_003273</name>
</gene>
<dbReference type="RefSeq" id="WP_184655272.1">
    <property type="nucleotide sequence ID" value="NZ_JACHBU010000006.1"/>
</dbReference>
<evidence type="ECO:0000313" key="3">
    <source>
        <dbReference type="EMBL" id="MBB6509889.1"/>
    </source>
</evidence>
<keyword evidence="1" id="KW-0472">Membrane</keyword>
<keyword evidence="4" id="KW-1185">Reference proteome</keyword>
<keyword evidence="1" id="KW-1133">Transmembrane helix</keyword>
<feature type="domain" description="Adenylate cyclase MASE7" evidence="2">
    <location>
        <begin position="17"/>
        <end position="175"/>
    </location>
</feature>
<keyword evidence="1" id="KW-0812">Transmembrane</keyword>
<proteinExistence type="predicted"/>
<name>A0A7X0JMQ4_9HYPH</name>
<feature type="transmembrane region" description="Helical" evidence="1">
    <location>
        <begin position="32"/>
        <end position="54"/>
    </location>
</feature>
<feature type="transmembrane region" description="Helical" evidence="1">
    <location>
        <begin position="94"/>
        <end position="111"/>
    </location>
</feature>
<reference evidence="3 4" key="1">
    <citation type="submission" date="2020-08" db="EMBL/GenBank/DDBJ databases">
        <title>The Agave Microbiome: Exploring the role of microbial communities in plant adaptations to desert environments.</title>
        <authorList>
            <person name="Partida-Martinez L.P."/>
        </authorList>
    </citation>
    <scope>NUCLEOTIDE SEQUENCE [LARGE SCALE GENOMIC DNA]</scope>
    <source>
        <strain evidence="3 4">AS3.12</strain>
    </source>
</reference>